<name>L0F617_DESDL</name>
<dbReference type="SUPFAM" id="SSF89392">
    <property type="entry name" value="Prokaryotic lipoproteins and lipoprotein localization factors"/>
    <property type="match status" value="1"/>
</dbReference>
<feature type="domain" description="MucB/RseB N-terminal" evidence="2">
    <location>
        <begin position="251"/>
        <end position="320"/>
    </location>
</feature>
<dbReference type="Proteomes" id="UP000010797">
    <property type="component" value="Chromosome"/>
</dbReference>
<keyword evidence="1" id="KW-1133">Transmembrane helix</keyword>
<evidence type="ECO:0000256" key="1">
    <source>
        <dbReference type="SAM" id="Phobius"/>
    </source>
</evidence>
<dbReference type="STRING" id="871963.Desdi_0880"/>
<evidence type="ECO:0000259" key="2">
    <source>
        <dbReference type="Pfam" id="PF03888"/>
    </source>
</evidence>
<keyword evidence="4" id="KW-1185">Reference proteome</keyword>
<dbReference type="AlphaFoldDB" id="L0F617"/>
<reference evidence="4" key="1">
    <citation type="submission" date="2012-02" db="EMBL/GenBank/DDBJ databases">
        <title>Complete sequence of Desulfitobacterium dichloroeliminans LMG P-21439.</title>
        <authorList>
            <person name="Lucas S."/>
            <person name="Han J."/>
            <person name="Lapidus A."/>
            <person name="Cheng J.-F."/>
            <person name="Goodwin L."/>
            <person name="Pitluck S."/>
            <person name="Peters L."/>
            <person name="Ovchinnikova G."/>
            <person name="Teshima H."/>
            <person name="Detter J.C."/>
            <person name="Han C."/>
            <person name="Tapia R."/>
            <person name="Land M."/>
            <person name="Hauser L."/>
            <person name="Kyrpides N."/>
            <person name="Ivanova N."/>
            <person name="Pagani I."/>
            <person name="Kruse T."/>
            <person name="de Vos W.M."/>
            <person name="Boon N."/>
            <person name="Smidt H."/>
            <person name="Woyke T."/>
        </authorList>
    </citation>
    <scope>NUCLEOTIDE SEQUENCE [LARGE SCALE GENOMIC DNA]</scope>
    <source>
        <strain evidence="4">LMG P-21439 / DCA1</strain>
    </source>
</reference>
<dbReference type="Gene3D" id="2.50.20.10">
    <property type="entry name" value="Lipoprotein localisation LolA/LolB/LppX"/>
    <property type="match status" value="1"/>
</dbReference>
<dbReference type="EMBL" id="CP003344">
    <property type="protein sequence ID" value="AGA68403.1"/>
    <property type="molecule type" value="Genomic_DNA"/>
</dbReference>
<dbReference type="InterPro" id="IPR029046">
    <property type="entry name" value="LolA/LolB/LppX"/>
</dbReference>
<feature type="transmembrane region" description="Helical" evidence="1">
    <location>
        <begin position="133"/>
        <end position="153"/>
    </location>
</feature>
<accession>L0F617</accession>
<dbReference type="Pfam" id="PF03888">
    <property type="entry name" value="MucB_RseB"/>
    <property type="match status" value="1"/>
</dbReference>
<dbReference type="eggNOG" id="COG2834">
    <property type="taxonomic scope" value="Bacteria"/>
</dbReference>
<gene>
    <name evidence="3" type="ordered locus">Desdi_0880</name>
</gene>
<dbReference type="KEGG" id="ddl:Desdi_0880"/>
<sequence length="558" mass="62124">MTNDNQQKNTPSAEDLVDVFINDLNQEQQLKPKKTTADTEEATAKVTYEISTKAIGGVSKDATEDVRELQAIAQILIKESSPIEGPSEDFIASLWQKLEPLEKGQEKTHELSPFYANNNLSRTPSPSPVKKKFLPWAGLVASILVFLFFFSTWSGSSQNIVLAMEDSVKKLENYHGILEKTSTNEAGERQFQIRTEIWSVGENYATQTQDGILTVNNGETRWRTNSATKEISLLPIYADPHDFDLQKEAAKALSYPHQILGEETIAGRVATHIEIQPPGGLPYSLWIDQETHLPIQLQTALQKSLQTTYTYISLATNTTIPEDIFAYNPPQDYRVVDNTNDQLVASLEEAIQVSGLAPLELTTTPRRIFAAPERIVFDFEDTIIIQSKATGALVIDPLAALGQAEGGPLEILPNSLRWLQKDLEIQVQGKRFEELARQLTYTLDLTPQAKPLPPEKTMIKLPIDLEIVKNNQQQVDSGSSPWQLDPVQVAFTFIALQISPEGIVGEPPLDYDTLTMIENDGKKAVVQAAEGPVKAVYLERLIRQDETGIWTVTGYLAR</sequence>
<protein>
    <recommendedName>
        <fullName evidence="2">MucB/RseB N-terminal domain-containing protein</fullName>
    </recommendedName>
</protein>
<organism evidence="3 4">
    <name type="scientific">Desulfitobacterium dichloroeliminans (strain LMG P-21439 / DCA1)</name>
    <dbReference type="NCBI Taxonomy" id="871963"/>
    <lineage>
        <taxon>Bacteria</taxon>
        <taxon>Bacillati</taxon>
        <taxon>Bacillota</taxon>
        <taxon>Clostridia</taxon>
        <taxon>Eubacteriales</taxon>
        <taxon>Desulfitobacteriaceae</taxon>
        <taxon>Desulfitobacterium</taxon>
    </lineage>
</organism>
<dbReference type="HOGENOM" id="CLU_030499_0_0_9"/>
<dbReference type="RefSeq" id="WP_015261404.1">
    <property type="nucleotide sequence ID" value="NC_019903.1"/>
</dbReference>
<dbReference type="InterPro" id="IPR033434">
    <property type="entry name" value="MucB/RseB_N"/>
</dbReference>
<keyword evidence="1" id="KW-0812">Transmembrane</keyword>
<evidence type="ECO:0000313" key="4">
    <source>
        <dbReference type="Proteomes" id="UP000010797"/>
    </source>
</evidence>
<evidence type="ECO:0000313" key="3">
    <source>
        <dbReference type="EMBL" id="AGA68403.1"/>
    </source>
</evidence>
<keyword evidence="1" id="KW-0472">Membrane</keyword>
<proteinExistence type="predicted"/>